<proteinExistence type="predicted"/>
<feature type="transmembrane region" description="Helical" evidence="2">
    <location>
        <begin position="396"/>
        <end position="415"/>
    </location>
</feature>
<dbReference type="Pfam" id="PF12051">
    <property type="entry name" value="DUF3533"/>
    <property type="match status" value="1"/>
</dbReference>
<feature type="region of interest" description="Disordered" evidence="1">
    <location>
        <begin position="1"/>
        <end position="32"/>
    </location>
</feature>
<dbReference type="EMBL" id="LK052886">
    <property type="protein sequence ID" value="CDR37285.1"/>
    <property type="molecule type" value="Genomic_DNA"/>
</dbReference>
<protein>
    <submittedName>
        <fullName evidence="4">CYFA0S01e09230g1_1</fullName>
    </submittedName>
</protein>
<keyword evidence="2" id="KW-0812">Transmembrane</keyword>
<evidence type="ECO:0000256" key="1">
    <source>
        <dbReference type="SAM" id="MobiDB-lite"/>
    </source>
</evidence>
<evidence type="ECO:0000259" key="3">
    <source>
        <dbReference type="Pfam" id="PF12051"/>
    </source>
</evidence>
<dbReference type="InterPro" id="IPR053001">
    <property type="entry name" value="MNNG_permease-like"/>
</dbReference>
<reference evidence="4" key="1">
    <citation type="journal article" date="2014" name="Genome Announc.">
        <title>Genome sequence of the yeast Cyberlindnera fabianii (Hansenula fabianii).</title>
        <authorList>
            <person name="Freel K.C."/>
            <person name="Sarilar V."/>
            <person name="Neuveglise C."/>
            <person name="Devillers H."/>
            <person name="Friedrich A."/>
            <person name="Schacherer J."/>
        </authorList>
    </citation>
    <scope>NUCLEOTIDE SEQUENCE</scope>
    <source>
        <strain evidence="4">YJS4271</strain>
    </source>
</reference>
<evidence type="ECO:0000313" key="4">
    <source>
        <dbReference type="EMBL" id="CDR37285.1"/>
    </source>
</evidence>
<dbReference type="GO" id="GO:0016020">
    <property type="term" value="C:membrane"/>
    <property type="evidence" value="ECO:0007669"/>
    <property type="project" value="TreeGrafter"/>
</dbReference>
<accession>A0A061AI82</accession>
<sequence>MSVSQSQRLDRSSSTNHSLLSDSSEGSVADEVQRLNEDVIEQMLQEDDAIAGNTIMRTLTSRDRDEEAPEPPPTPLQRRRSTIVESIKSTGAYQKIAKMGFWDSDFKKQRANIYITFLKNYIILALIFSIALSVMWGTYHKRENYYHNMKILVVNDDQQVNGVAPIVGQSVNYTAFQVPGIHAIGAWRVFDHDAFAPQAAKHNNTFKEEAIRLVHHQKYWAAIYIPENITYHLYTAIQNNDTSFNLTGQIEVLYETGRDLVSVSSYVVTFCQQFEEAFVQVIKGQYGTLVNSFDSNEDKLSTLRWLAAPPTFVFTDMRPAAAILAAPFQLGLSYLVVFTFFQMLMTIRIQIYLASVVHGAKFILVKVLVSQLSYLTLAASFVVLNVTFKIDVTSAFGHSGGLVLLAVAYLLIGSLGTLNEIAATILFTYYPPLIGGWVVLLMAFNVAPTTSPMALTYPFYRYGYAMPIHNAFELVKVVFCNTYKGQMGRNIGILFVWIVWTNIALPFVLLHVSKVRAKREKRAKEKAEAEQAK</sequence>
<feature type="transmembrane region" description="Helical" evidence="2">
    <location>
        <begin position="491"/>
        <end position="512"/>
    </location>
</feature>
<dbReference type="PhylomeDB" id="A0A061AI82"/>
<dbReference type="PANTHER" id="PTHR34814">
    <property type="entry name" value="NITROSOGUANIDINE RESISTANCE PROTEIN SNG1"/>
    <property type="match status" value="1"/>
</dbReference>
<evidence type="ECO:0000256" key="2">
    <source>
        <dbReference type="SAM" id="Phobius"/>
    </source>
</evidence>
<feature type="domain" description="DUF3533" evidence="3">
    <location>
        <begin position="120"/>
        <end position="502"/>
    </location>
</feature>
<organism evidence="4">
    <name type="scientific">Cyberlindnera fabianii</name>
    <name type="common">Yeast</name>
    <name type="synonym">Hansenula fabianii</name>
    <dbReference type="NCBI Taxonomy" id="36022"/>
    <lineage>
        <taxon>Eukaryota</taxon>
        <taxon>Fungi</taxon>
        <taxon>Dikarya</taxon>
        <taxon>Ascomycota</taxon>
        <taxon>Saccharomycotina</taxon>
        <taxon>Saccharomycetes</taxon>
        <taxon>Phaffomycetales</taxon>
        <taxon>Phaffomycetaceae</taxon>
        <taxon>Cyberlindnera</taxon>
    </lineage>
</organism>
<keyword evidence="2" id="KW-0472">Membrane</keyword>
<dbReference type="AlphaFoldDB" id="A0A061AI82"/>
<dbReference type="VEuPathDB" id="FungiDB:BON22_0432"/>
<feature type="transmembrane region" description="Helical" evidence="2">
    <location>
        <begin position="320"/>
        <end position="341"/>
    </location>
</feature>
<feature type="region of interest" description="Disordered" evidence="1">
    <location>
        <begin position="59"/>
        <end position="80"/>
    </location>
</feature>
<dbReference type="InterPro" id="IPR022703">
    <property type="entry name" value="DUF3533"/>
</dbReference>
<dbReference type="OrthoDB" id="2140105at2759"/>
<feature type="transmembrane region" description="Helical" evidence="2">
    <location>
        <begin position="427"/>
        <end position="447"/>
    </location>
</feature>
<feature type="transmembrane region" description="Helical" evidence="2">
    <location>
        <begin position="362"/>
        <end position="384"/>
    </location>
</feature>
<dbReference type="PANTHER" id="PTHR34814:SF1">
    <property type="entry name" value="NITROSOGUANIDINE RESISTANCE PROTEIN SNG1"/>
    <property type="match status" value="1"/>
</dbReference>
<feature type="transmembrane region" description="Helical" evidence="2">
    <location>
        <begin position="117"/>
        <end position="139"/>
    </location>
</feature>
<keyword evidence="2" id="KW-1133">Transmembrane helix</keyword>
<name>A0A061AI82_CYBFA</name>
<gene>
    <name evidence="4" type="ORF">CYFA0S_01e09230g</name>
</gene>
<feature type="compositionally biased region" description="Low complexity" evidence="1">
    <location>
        <begin position="12"/>
        <end position="24"/>
    </location>
</feature>